<dbReference type="InterPro" id="IPR024194">
    <property type="entry name" value="Ac/AlaTfrase_AlgI/DltB"/>
</dbReference>
<evidence type="ECO:0000256" key="4">
    <source>
        <dbReference type="ARBA" id="ARBA00022692"/>
    </source>
</evidence>
<dbReference type="InterPro" id="IPR051085">
    <property type="entry name" value="MB_O-acyltransferase"/>
</dbReference>
<organism evidence="9 10">
    <name type="scientific">Lachnobacterium bovis</name>
    <dbReference type="NCBI Taxonomy" id="140626"/>
    <lineage>
        <taxon>Bacteria</taxon>
        <taxon>Bacillati</taxon>
        <taxon>Bacillota</taxon>
        <taxon>Clostridia</taxon>
        <taxon>Lachnospirales</taxon>
        <taxon>Lachnospiraceae</taxon>
        <taxon>Lachnobacterium</taxon>
    </lineage>
</organism>
<dbReference type="PANTHER" id="PTHR13285">
    <property type="entry name" value="ACYLTRANSFERASE"/>
    <property type="match status" value="1"/>
</dbReference>
<dbReference type="Pfam" id="PF03062">
    <property type="entry name" value="MBOAT"/>
    <property type="match status" value="1"/>
</dbReference>
<reference evidence="10" key="1">
    <citation type="submission" date="2016-10" db="EMBL/GenBank/DDBJ databases">
        <authorList>
            <person name="Varghese N."/>
            <person name="Submissions S."/>
        </authorList>
    </citation>
    <scope>NUCLEOTIDE SEQUENCE [LARGE SCALE GENOMIC DNA]</scope>
    <source>
        <strain evidence="10">S1b</strain>
    </source>
</reference>
<feature type="transmembrane region" description="Helical" evidence="8">
    <location>
        <begin position="224"/>
        <end position="246"/>
    </location>
</feature>
<evidence type="ECO:0000256" key="3">
    <source>
        <dbReference type="ARBA" id="ARBA00022475"/>
    </source>
</evidence>
<dbReference type="PANTHER" id="PTHR13285:SF18">
    <property type="entry name" value="PROTEIN-CYSTEINE N-PALMITOYLTRANSFERASE RASP"/>
    <property type="match status" value="1"/>
</dbReference>
<dbReference type="InterPro" id="IPR028362">
    <property type="entry name" value="AlgI"/>
</dbReference>
<keyword evidence="6 7" id="KW-0472">Membrane</keyword>
<keyword evidence="7" id="KW-0012">Acyltransferase</keyword>
<comment type="similarity">
    <text evidence="2 7">Belongs to the membrane-bound acyltransferase family.</text>
</comment>
<feature type="transmembrane region" description="Helical" evidence="8">
    <location>
        <begin position="365"/>
        <end position="384"/>
    </location>
</feature>
<dbReference type="GO" id="GO:0042121">
    <property type="term" value="P:alginic acid biosynthetic process"/>
    <property type="evidence" value="ECO:0007669"/>
    <property type="project" value="InterPro"/>
</dbReference>
<dbReference type="RefSeq" id="WP_074730341.1">
    <property type="nucleotide sequence ID" value="NZ_FOGW01000005.1"/>
</dbReference>
<evidence type="ECO:0000256" key="8">
    <source>
        <dbReference type="SAM" id="Phobius"/>
    </source>
</evidence>
<protein>
    <submittedName>
        <fullName evidence="9">Alginate O-acetyltransferase complex protein AlgI</fullName>
    </submittedName>
</protein>
<keyword evidence="3 7" id="KW-1003">Cell membrane</keyword>
<dbReference type="EMBL" id="FOGW01000005">
    <property type="protein sequence ID" value="SER52514.1"/>
    <property type="molecule type" value="Genomic_DNA"/>
</dbReference>
<gene>
    <name evidence="9" type="ORF">SAMN02910429_00341</name>
</gene>
<keyword evidence="7 9" id="KW-0808">Transferase</keyword>
<dbReference type="GO" id="GO:0016746">
    <property type="term" value="F:acyltransferase activity"/>
    <property type="evidence" value="ECO:0007669"/>
    <property type="project" value="UniProtKB-KW"/>
</dbReference>
<dbReference type="PIRSF" id="PIRSF016636">
    <property type="entry name" value="AlgI_DltB"/>
    <property type="match status" value="1"/>
</dbReference>
<feature type="transmembrane region" description="Helical" evidence="8">
    <location>
        <begin position="191"/>
        <end position="212"/>
    </location>
</feature>
<dbReference type="InterPro" id="IPR004299">
    <property type="entry name" value="MBOAT_fam"/>
</dbReference>
<evidence type="ECO:0000313" key="10">
    <source>
        <dbReference type="Proteomes" id="UP000182471"/>
    </source>
</evidence>
<feature type="transmembrane region" description="Helical" evidence="8">
    <location>
        <begin position="6"/>
        <end position="26"/>
    </location>
</feature>
<evidence type="ECO:0000256" key="7">
    <source>
        <dbReference type="PIRNR" id="PIRNR016636"/>
    </source>
</evidence>
<comment type="subcellular location">
    <subcellularLocation>
        <location evidence="1">Cell membrane</location>
        <topology evidence="1">Multi-pass membrane protein</topology>
    </subcellularLocation>
</comment>
<accession>A0A1H9PWD0</accession>
<name>A0A1H9PWD0_9FIRM</name>
<dbReference type="GO" id="GO:0005886">
    <property type="term" value="C:plasma membrane"/>
    <property type="evidence" value="ECO:0007669"/>
    <property type="project" value="UniProtKB-SubCell"/>
</dbReference>
<dbReference type="Proteomes" id="UP000182471">
    <property type="component" value="Unassembled WGS sequence"/>
</dbReference>
<evidence type="ECO:0000256" key="6">
    <source>
        <dbReference type="ARBA" id="ARBA00023136"/>
    </source>
</evidence>
<evidence type="ECO:0000256" key="1">
    <source>
        <dbReference type="ARBA" id="ARBA00004651"/>
    </source>
</evidence>
<proteinExistence type="inferred from homology"/>
<feature type="transmembrane region" description="Helical" evidence="8">
    <location>
        <begin position="413"/>
        <end position="431"/>
    </location>
</feature>
<evidence type="ECO:0000256" key="5">
    <source>
        <dbReference type="ARBA" id="ARBA00022989"/>
    </source>
</evidence>
<evidence type="ECO:0000256" key="2">
    <source>
        <dbReference type="ARBA" id="ARBA00010323"/>
    </source>
</evidence>
<evidence type="ECO:0000313" key="9">
    <source>
        <dbReference type="EMBL" id="SER52514.1"/>
    </source>
</evidence>
<keyword evidence="10" id="KW-1185">Reference proteome</keyword>
<feature type="transmembrane region" description="Helical" evidence="8">
    <location>
        <begin position="79"/>
        <end position="102"/>
    </location>
</feature>
<feature type="transmembrane region" description="Helical" evidence="8">
    <location>
        <begin position="452"/>
        <end position="471"/>
    </location>
</feature>
<dbReference type="PIRSF" id="PIRSF500217">
    <property type="entry name" value="AlgI"/>
    <property type="match status" value="1"/>
</dbReference>
<keyword evidence="5 8" id="KW-1133">Transmembrane helix</keyword>
<feature type="transmembrane region" description="Helical" evidence="8">
    <location>
        <begin position="47"/>
        <end position="67"/>
    </location>
</feature>
<sequence length="481" mass="55132">MRFFDFTFILYFLPITLLIYLCLSFSKKLQNTWLFIASLMFYTTGKLMNVVVFGVSLAINYFLGLLIDGGKQKDKNTKKILIVGIICNALVLFVVKYLYLFLEKNDIMQYAKGREFDCFNAVSISFFVLRGISYLVDIYRDDATVLSNPIDCGLYMFFFPQVLAGPIMKYKDTEQFIRERKINVSNITEGIWRFAIGFIKKVVIANGYASIVDNTYKLTQTGSGLYSVSGMMAWIGAVFFVFQIYFDFSAYSDMAIGLSKIFGFECHENFDYPLAAKSINEFWRKCHMTMVQWFKDYVFLPLCGSKPKNADVIIRNIVIVCLLIGVWHNVSLTLIVWAMLNAFLIIVEKVIDFEKWKLSSIIKRLYVCIVILLSSVILRADSLFTAKEYFENMFLANKNPFMSNIPLMVLREYYMLVIPSIIFAIPTIPYIKNKISSSENVFAISLYKIISFSAVCAGMVLAICILVRGNVDTFVILKLGL</sequence>
<dbReference type="AlphaFoldDB" id="A0A1H9PWD0"/>
<keyword evidence="4 8" id="KW-0812">Transmembrane</keyword>